<comment type="cofactor">
    <cofactor evidence="11 12">
        <name>FMNH2</name>
        <dbReference type="ChEBI" id="CHEBI:57618"/>
    </cofactor>
    <text evidence="11 12">Reduced FMN (FMNH(2)).</text>
</comment>
<evidence type="ECO:0000256" key="8">
    <source>
        <dbReference type="ARBA" id="ARBA00022857"/>
    </source>
</evidence>
<dbReference type="FunFam" id="3.60.150.10:FF:000002">
    <property type="entry name" value="Chorismate synthase"/>
    <property type="match status" value="1"/>
</dbReference>
<organism evidence="13 14">
    <name type="scientific">Enteroscipio rubneri</name>
    <dbReference type="NCBI Taxonomy" id="2070686"/>
    <lineage>
        <taxon>Bacteria</taxon>
        <taxon>Bacillati</taxon>
        <taxon>Actinomycetota</taxon>
        <taxon>Coriobacteriia</taxon>
        <taxon>Eggerthellales</taxon>
        <taxon>Eggerthellaceae</taxon>
        <taxon>Enteroscipio</taxon>
    </lineage>
</organism>
<name>A0A2K2UEC5_9ACTN</name>
<protein>
    <recommendedName>
        <fullName evidence="3 11">Chorismate synthase</fullName>
        <shortName evidence="11">CS</shortName>
        <ecNumber evidence="3 11">4.2.3.5</ecNumber>
    </recommendedName>
    <alternativeName>
        <fullName evidence="11">5-enolpyruvylshikimate-3-phosphate phospholyase</fullName>
    </alternativeName>
</protein>
<dbReference type="NCBIfam" id="NF003793">
    <property type="entry name" value="PRK05382.1"/>
    <property type="match status" value="1"/>
</dbReference>
<comment type="caution">
    <text evidence="13">The sequence shown here is derived from an EMBL/GenBank/DDBJ whole genome shotgun (WGS) entry which is preliminary data.</text>
</comment>
<dbReference type="Proteomes" id="UP000236197">
    <property type="component" value="Unassembled WGS sequence"/>
</dbReference>
<feature type="binding site" evidence="11">
    <location>
        <begin position="128"/>
        <end position="130"/>
    </location>
    <ligand>
        <name>FMN</name>
        <dbReference type="ChEBI" id="CHEBI:58210"/>
    </ligand>
</feature>
<dbReference type="GO" id="GO:0005829">
    <property type="term" value="C:cytosol"/>
    <property type="evidence" value="ECO:0007669"/>
    <property type="project" value="TreeGrafter"/>
</dbReference>
<dbReference type="OrthoDB" id="9771806at2"/>
<feature type="binding site" evidence="11">
    <location>
        <position position="337"/>
    </location>
    <ligand>
        <name>FMN</name>
        <dbReference type="ChEBI" id="CHEBI:58210"/>
    </ligand>
</feature>
<evidence type="ECO:0000256" key="2">
    <source>
        <dbReference type="ARBA" id="ARBA00008014"/>
    </source>
</evidence>
<dbReference type="PANTHER" id="PTHR21085:SF0">
    <property type="entry name" value="CHORISMATE SYNTHASE"/>
    <property type="match status" value="1"/>
</dbReference>
<dbReference type="EC" id="4.2.3.5" evidence="3 11"/>
<keyword evidence="4 11" id="KW-0028">Amino-acid biosynthesis</keyword>
<comment type="catalytic activity">
    <reaction evidence="11 12">
        <text>5-O-(1-carboxyvinyl)-3-phosphoshikimate = chorismate + phosphate</text>
        <dbReference type="Rhea" id="RHEA:21020"/>
        <dbReference type="ChEBI" id="CHEBI:29748"/>
        <dbReference type="ChEBI" id="CHEBI:43474"/>
        <dbReference type="ChEBI" id="CHEBI:57701"/>
        <dbReference type="EC" id="4.2.3.5"/>
    </reaction>
</comment>
<dbReference type="GO" id="GO:0008652">
    <property type="term" value="P:amino acid biosynthetic process"/>
    <property type="evidence" value="ECO:0007669"/>
    <property type="project" value="UniProtKB-KW"/>
</dbReference>
<keyword evidence="14" id="KW-1185">Reference proteome</keyword>
<keyword evidence="7 11" id="KW-0274">FAD</keyword>
<comment type="caution">
    <text evidence="11">Lacks conserved residue(s) required for the propagation of feature annotation.</text>
</comment>
<proteinExistence type="inferred from homology"/>
<keyword evidence="9 11" id="KW-0057">Aromatic amino acid biosynthesis</keyword>
<dbReference type="PANTHER" id="PTHR21085">
    <property type="entry name" value="CHORISMATE SYNTHASE"/>
    <property type="match status" value="1"/>
</dbReference>
<comment type="function">
    <text evidence="11">Catalyzes the anti-1,4-elimination of the C-3 phosphate and the C-6 proR hydrogen from 5-enolpyruvylshikimate-3-phosphate (EPSP) to yield chorismate, which is the branch point compound that serves as the starting substrate for the three terminal pathways of aromatic amino acid biosynthesis. This reaction introduces a second double bond into the aromatic ring system.</text>
</comment>
<comment type="pathway">
    <text evidence="1 11 12">Metabolic intermediate biosynthesis; chorismate biosynthesis; chorismate from D-erythrose 4-phosphate and phosphoenolpyruvate: step 7/7.</text>
</comment>
<evidence type="ECO:0000256" key="11">
    <source>
        <dbReference type="HAMAP-Rule" id="MF_00300"/>
    </source>
</evidence>
<reference evidence="14" key="1">
    <citation type="submission" date="2018-01" db="EMBL/GenBank/DDBJ databases">
        <title>Rubneribacter badeniensis gen. nov., sp. nov., and Colonibacter rubneri, gen. nov., sp. nov., WGS of new members of the Eggerthellaceae.</title>
        <authorList>
            <person name="Danylec N."/>
            <person name="Stoll D.A."/>
            <person name="Doetsch A."/>
            <person name="Kulling S.E."/>
            <person name="Huch M."/>
        </authorList>
    </citation>
    <scope>NUCLEOTIDE SEQUENCE [LARGE SCALE GENOMIC DNA]</scope>
    <source>
        <strain evidence="14">ResAG-96</strain>
    </source>
</reference>
<feature type="binding site" evidence="11">
    <location>
        <position position="39"/>
    </location>
    <ligand>
        <name>NADP(+)</name>
        <dbReference type="ChEBI" id="CHEBI:58349"/>
    </ligand>
</feature>
<keyword evidence="6 11" id="KW-0288">FMN</keyword>
<dbReference type="Gene3D" id="3.60.150.10">
    <property type="entry name" value="Chorismate synthase AroC"/>
    <property type="match status" value="1"/>
</dbReference>
<accession>A0A2K2UEC5</accession>
<dbReference type="RefSeq" id="WP_103263971.1">
    <property type="nucleotide sequence ID" value="NZ_CABMLE010000001.1"/>
</dbReference>
<feature type="binding site" evidence="11">
    <location>
        <position position="296"/>
    </location>
    <ligand>
        <name>FMN</name>
        <dbReference type="ChEBI" id="CHEBI:58210"/>
    </ligand>
</feature>
<feature type="binding site" evidence="11">
    <location>
        <begin position="311"/>
        <end position="315"/>
    </location>
    <ligand>
        <name>FMN</name>
        <dbReference type="ChEBI" id="CHEBI:58210"/>
    </ligand>
</feature>
<evidence type="ECO:0000256" key="10">
    <source>
        <dbReference type="ARBA" id="ARBA00023239"/>
    </source>
</evidence>
<keyword evidence="5 11" id="KW-0285">Flavoprotein</keyword>
<dbReference type="HAMAP" id="MF_00300">
    <property type="entry name" value="Chorismate_synth"/>
    <property type="match status" value="1"/>
</dbReference>
<dbReference type="GO" id="GO:0010181">
    <property type="term" value="F:FMN binding"/>
    <property type="evidence" value="ECO:0007669"/>
    <property type="project" value="TreeGrafter"/>
</dbReference>
<evidence type="ECO:0000256" key="6">
    <source>
        <dbReference type="ARBA" id="ARBA00022643"/>
    </source>
</evidence>
<dbReference type="NCBIfam" id="TIGR00033">
    <property type="entry name" value="aroC"/>
    <property type="match status" value="1"/>
</dbReference>
<evidence type="ECO:0000256" key="1">
    <source>
        <dbReference type="ARBA" id="ARBA00005044"/>
    </source>
</evidence>
<dbReference type="SUPFAM" id="SSF103263">
    <property type="entry name" value="Chorismate synthase, AroC"/>
    <property type="match status" value="1"/>
</dbReference>
<evidence type="ECO:0000313" key="14">
    <source>
        <dbReference type="Proteomes" id="UP000236197"/>
    </source>
</evidence>
<keyword evidence="8 11" id="KW-0521">NADP</keyword>
<dbReference type="PROSITE" id="PS00787">
    <property type="entry name" value="CHORISMATE_SYNTHASE_1"/>
    <property type="match status" value="1"/>
</dbReference>
<dbReference type="InterPro" id="IPR000453">
    <property type="entry name" value="Chorismate_synth"/>
</dbReference>
<evidence type="ECO:0000256" key="5">
    <source>
        <dbReference type="ARBA" id="ARBA00022630"/>
    </source>
</evidence>
<evidence type="ECO:0000256" key="9">
    <source>
        <dbReference type="ARBA" id="ARBA00023141"/>
    </source>
</evidence>
<dbReference type="GO" id="GO:0009423">
    <property type="term" value="P:chorismate biosynthetic process"/>
    <property type="evidence" value="ECO:0007669"/>
    <property type="project" value="UniProtKB-UniRule"/>
</dbReference>
<dbReference type="InterPro" id="IPR035904">
    <property type="entry name" value="Chorismate_synth_AroC_sf"/>
</dbReference>
<evidence type="ECO:0000256" key="3">
    <source>
        <dbReference type="ARBA" id="ARBA00013036"/>
    </source>
</evidence>
<dbReference type="GO" id="GO:0009073">
    <property type="term" value="P:aromatic amino acid family biosynthetic process"/>
    <property type="evidence" value="ECO:0007669"/>
    <property type="project" value="UniProtKB-KW"/>
</dbReference>
<dbReference type="CDD" id="cd07304">
    <property type="entry name" value="Chorismate_synthase"/>
    <property type="match status" value="1"/>
</dbReference>
<evidence type="ECO:0000313" key="13">
    <source>
        <dbReference type="EMBL" id="PNV68644.1"/>
    </source>
</evidence>
<feature type="binding site" evidence="11">
    <location>
        <position position="45"/>
    </location>
    <ligand>
        <name>NADP(+)</name>
        <dbReference type="ChEBI" id="CHEBI:58349"/>
    </ligand>
</feature>
<dbReference type="PIRSF" id="PIRSF001456">
    <property type="entry name" value="Chorismate_synth"/>
    <property type="match status" value="1"/>
</dbReference>
<evidence type="ECO:0000256" key="4">
    <source>
        <dbReference type="ARBA" id="ARBA00022605"/>
    </source>
</evidence>
<sequence length="390" mass="41580">MHYITAGESHGPCLTAIVDGVPAGLKLSDTQINADLARRQAGYGRGGRQRIERDTVEVTSGVRFGRTLGTPVSLVVRNRDWQNWTDRMAPFGDAPADLLREVTPRPGHADLVGALKIDTDDCRNILERASARETAARVAAAGVAREFLADLGVEVFSYVVSIGEARFEEEDPFMTAPDYKPLAIEMSDVRCPDEEATEAMKAAIDRAKEAGESLGGTFRVVATGLLPGVGGYATADDRLTSRLGGALFSIPAVKGVEFGLGFEVARRPGSQVHDPIVLDEQAGFVRSSNNAGGLEGGMTTGMPLIVTAAMKPIPTLMAPLGTVNLDTLEAEKASKERSDVCAVPACAVVAESEVAFVLAEAYLQKFGRDNMADIKAAVKAYRQRLKTMAR</sequence>
<evidence type="ECO:0000256" key="12">
    <source>
        <dbReference type="RuleBase" id="RU000605"/>
    </source>
</evidence>
<dbReference type="AlphaFoldDB" id="A0A2K2UEC5"/>
<dbReference type="InterPro" id="IPR020541">
    <property type="entry name" value="Chorismate_synthase_CS"/>
</dbReference>
<gene>
    <name evidence="11" type="primary">aroC</name>
    <name evidence="13" type="ORF">C2L71_01275</name>
</gene>
<dbReference type="Pfam" id="PF01264">
    <property type="entry name" value="Chorismate_synt"/>
    <property type="match status" value="1"/>
</dbReference>
<keyword evidence="10 11" id="KW-0456">Lyase</keyword>
<comment type="subunit">
    <text evidence="11">Homotetramer.</text>
</comment>
<evidence type="ECO:0000256" key="7">
    <source>
        <dbReference type="ARBA" id="ARBA00022827"/>
    </source>
</evidence>
<dbReference type="GO" id="GO:0004107">
    <property type="term" value="F:chorismate synthase activity"/>
    <property type="evidence" value="ECO:0007669"/>
    <property type="project" value="UniProtKB-UniRule"/>
</dbReference>
<dbReference type="EMBL" id="PPEK01000001">
    <property type="protein sequence ID" value="PNV68644.1"/>
    <property type="molecule type" value="Genomic_DNA"/>
</dbReference>
<dbReference type="UniPathway" id="UPA00053">
    <property type="reaction ID" value="UER00090"/>
</dbReference>
<comment type="similarity">
    <text evidence="2 11 12">Belongs to the chorismate synthase family.</text>
</comment>